<keyword evidence="4 10" id="KW-0436">Ligase</keyword>
<dbReference type="EC" id="6.3.2.2" evidence="10"/>
<accession>A0ABQ0CCG3</accession>
<keyword evidence="5" id="KW-0317">Glutathione biosynthesis</keyword>
<evidence type="ECO:0000256" key="10">
    <source>
        <dbReference type="PIRNR" id="PIRNR017901"/>
    </source>
</evidence>
<comment type="catalytic activity">
    <reaction evidence="10">
        <text>L-cysteine + L-glutamate + ATP = gamma-L-glutamyl-L-cysteine + ADP + phosphate + H(+)</text>
        <dbReference type="Rhea" id="RHEA:13285"/>
        <dbReference type="ChEBI" id="CHEBI:15378"/>
        <dbReference type="ChEBI" id="CHEBI:29985"/>
        <dbReference type="ChEBI" id="CHEBI:30616"/>
        <dbReference type="ChEBI" id="CHEBI:35235"/>
        <dbReference type="ChEBI" id="CHEBI:43474"/>
        <dbReference type="ChEBI" id="CHEBI:58173"/>
        <dbReference type="ChEBI" id="CHEBI:456216"/>
        <dbReference type="EC" id="6.3.2.2"/>
    </reaction>
</comment>
<comment type="function">
    <text evidence="10">Catalyzes the synthesis of gamma-glutamylcysteine (gamma-GC).</text>
</comment>
<dbReference type="InterPro" id="IPR035434">
    <property type="entry name" value="GCL_bact_plant"/>
</dbReference>
<dbReference type="Pfam" id="PF04107">
    <property type="entry name" value="GCS2"/>
    <property type="match status" value="1"/>
</dbReference>
<protein>
    <recommendedName>
        <fullName evidence="10">Glutamate--cysteine ligase</fullName>
        <ecNumber evidence="10">6.3.2.2</ecNumber>
    </recommendedName>
</protein>
<sequence>MPEQDEMPGQPLGKDALIAWMEQGCKPSREWRIGTEHEKFGFDKHDLRPIPYEGPNGIETLLTGMAGRFGWEIELEQGRPIALKKDRAAITLEPGGQVELSGAPMKDIHAAWQEIDDHLHQLGQVCRELGVAFLGIGAQPLWPFEAIPWMPKGRYRAMRAYLPTRGHLSLDMMARTATVQANLDFGDEADMVRKFRLALALQPLVTALFANSPFMDGKPTGFLSHRAWIWRHTDPDRCGWLPFVFEAGFGFERYVEYALDTPMLFIHRDKTYRDAGGVPFRAFLEGRHPALPGVHATLSDWETHLTTLFPDVRLKRYLETRGADAGNSATLCALPAFWKGILYHEDAISACWELVKDWGHEERAAIHAEVPRLALQTPIPGHRTLRDLALEVLPHAKAGLAAHSRLNAKGCDETMFLKPLFATAASGVTPAERMLEAYRQRWGGRVEPVFVEQEFETFLAECG</sequence>
<organism evidence="11 12">
    <name type="scientific">Candidatus Magnetaquiglobus chichijimensis</name>
    <dbReference type="NCBI Taxonomy" id="3141448"/>
    <lineage>
        <taxon>Bacteria</taxon>
        <taxon>Pseudomonadati</taxon>
        <taxon>Pseudomonadota</taxon>
        <taxon>Magnetococcia</taxon>
        <taxon>Magnetococcales</taxon>
        <taxon>Candidatus Magnetaquicoccaceae</taxon>
        <taxon>Candidatus Magnetaquiglobus</taxon>
    </lineage>
</organism>
<dbReference type="InterPro" id="IPR011556">
    <property type="entry name" value="Glut_cys_lig_pln_type"/>
</dbReference>
<keyword evidence="8" id="KW-0809">Transit peptide</keyword>
<gene>
    <name evidence="11" type="primary">gshA</name>
    <name evidence="11" type="ORF">SIID45300_02891</name>
</gene>
<dbReference type="NCBIfam" id="TIGR01436">
    <property type="entry name" value="glu_cys_lig_pln"/>
    <property type="match status" value="1"/>
</dbReference>
<dbReference type="RefSeq" id="WP_420906261.1">
    <property type="nucleotide sequence ID" value="NZ_BAAFGK010000005.1"/>
</dbReference>
<evidence type="ECO:0000256" key="6">
    <source>
        <dbReference type="ARBA" id="ARBA00022741"/>
    </source>
</evidence>
<evidence type="ECO:0000256" key="3">
    <source>
        <dbReference type="ARBA" id="ARBA00011153"/>
    </source>
</evidence>
<comment type="similarity">
    <text evidence="10">Belongs to the glutamate--cysteine ligase type 2 family. EgtA subfamily.</text>
</comment>
<dbReference type="InterPro" id="IPR014746">
    <property type="entry name" value="Gln_synth/guanido_kin_cat_dom"/>
</dbReference>
<evidence type="ECO:0000256" key="8">
    <source>
        <dbReference type="ARBA" id="ARBA00022946"/>
    </source>
</evidence>
<dbReference type="Proteomes" id="UP001628193">
    <property type="component" value="Unassembled WGS sequence"/>
</dbReference>
<dbReference type="PIRSF" id="PIRSF017901">
    <property type="entry name" value="GCL"/>
    <property type="match status" value="1"/>
</dbReference>
<dbReference type="EMBL" id="BAAFGK010000005">
    <property type="protein sequence ID" value="GAB0058540.1"/>
    <property type="molecule type" value="Genomic_DNA"/>
</dbReference>
<evidence type="ECO:0000313" key="12">
    <source>
        <dbReference type="Proteomes" id="UP001628193"/>
    </source>
</evidence>
<dbReference type="Gene3D" id="3.30.590.20">
    <property type="match status" value="1"/>
</dbReference>
<keyword evidence="12" id="KW-1185">Reference proteome</keyword>
<comment type="caution">
    <text evidence="11">The sequence shown here is derived from an EMBL/GenBank/DDBJ whole genome shotgun (WGS) entry which is preliminary data.</text>
</comment>
<dbReference type="InterPro" id="IPR006336">
    <property type="entry name" value="GCS2"/>
</dbReference>
<evidence type="ECO:0000256" key="9">
    <source>
        <dbReference type="ARBA" id="ARBA00023157"/>
    </source>
</evidence>
<comment type="pathway">
    <text evidence="1">Sulfur metabolism; glutathione biosynthesis; glutathione from L-cysteine and L-glutamate: step 1/2.</text>
</comment>
<proteinExistence type="inferred from homology"/>
<evidence type="ECO:0000313" key="11">
    <source>
        <dbReference type="EMBL" id="GAB0058540.1"/>
    </source>
</evidence>
<comment type="similarity">
    <text evidence="2">Belongs to the carboxylate-amine ligase family. Glutamate--cysteine ligase type 2 subfamily.</text>
</comment>
<dbReference type="PANTHER" id="PTHR34378:SF1">
    <property type="entry name" value="GLUTAMATE--CYSTEINE LIGASE, CHLOROPLASTIC"/>
    <property type="match status" value="1"/>
</dbReference>
<dbReference type="SUPFAM" id="SSF55931">
    <property type="entry name" value="Glutamine synthetase/guanido kinase"/>
    <property type="match status" value="1"/>
</dbReference>
<dbReference type="PANTHER" id="PTHR34378">
    <property type="entry name" value="GLUTAMATE--CYSTEINE LIGASE, CHLOROPLASTIC"/>
    <property type="match status" value="1"/>
</dbReference>
<dbReference type="GO" id="GO:0004357">
    <property type="term" value="F:glutamate-cysteine ligase activity"/>
    <property type="evidence" value="ECO:0007669"/>
    <property type="project" value="UniProtKB-EC"/>
</dbReference>
<evidence type="ECO:0000256" key="4">
    <source>
        <dbReference type="ARBA" id="ARBA00022598"/>
    </source>
</evidence>
<evidence type="ECO:0000256" key="2">
    <source>
        <dbReference type="ARBA" id="ARBA00010253"/>
    </source>
</evidence>
<reference evidence="11 12" key="1">
    <citation type="submission" date="2024-09" db="EMBL/GenBank/DDBJ databases">
        <title>Draft genome sequence of Candidatus Magnetaquicoccaceae bacterium FCR-1.</title>
        <authorList>
            <person name="Shimoshige H."/>
            <person name="Shimamura S."/>
            <person name="Taoka A."/>
            <person name="Kobayashi H."/>
            <person name="Maekawa T."/>
        </authorList>
    </citation>
    <scope>NUCLEOTIDE SEQUENCE [LARGE SCALE GENOMIC DNA]</scope>
    <source>
        <strain evidence="11 12">FCR-1</strain>
    </source>
</reference>
<evidence type="ECO:0000256" key="1">
    <source>
        <dbReference type="ARBA" id="ARBA00005006"/>
    </source>
</evidence>
<keyword evidence="7 10" id="KW-0067">ATP-binding</keyword>
<keyword evidence="6 10" id="KW-0547">Nucleotide-binding</keyword>
<evidence type="ECO:0000256" key="5">
    <source>
        <dbReference type="ARBA" id="ARBA00022684"/>
    </source>
</evidence>
<name>A0ABQ0CCG3_9PROT</name>
<comment type="subunit">
    <text evidence="3">Homodimer or monomer when oxidized or reduced, respectively.</text>
</comment>
<keyword evidence="9" id="KW-1015">Disulfide bond</keyword>
<evidence type="ECO:0000256" key="7">
    <source>
        <dbReference type="ARBA" id="ARBA00022840"/>
    </source>
</evidence>